<dbReference type="EMBL" id="LR027517">
    <property type="protein sequence ID" value="VCU52789.1"/>
    <property type="molecule type" value="Genomic_DNA"/>
</dbReference>
<dbReference type="RefSeq" id="WP_124104405.1">
    <property type="nucleotide sequence ID" value="NZ_LR027517.1"/>
</dbReference>
<evidence type="ECO:0000313" key="3">
    <source>
        <dbReference type="EMBL" id="VCU52789.1"/>
    </source>
</evidence>
<organism evidence="3 4">
    <name type="scientific">Thermus thermophilus</name>
    <dbReference type="NCBI Taxonomy" id="274"/>
    <lineage>
        <taxon>Bacteria</taxon>
        <taxon>Thermotogati</taxon>
        <taxon>Deinococcota</taxon>
        <taxon>Deinococci</taxon>
        <taxon>Thermales</taxon>
        <taxon>Thermaceae</taxon>
        <taxon>Thermus</taxon>
    </lineage>
</organism>
<feature type="signal peptide" evidence="1">
    <location>
        <begin position="1"/>
        <end position="18"/>
    </location>
</feature>
<feature type="chain" id="PRO_5018137961" description="Cytochrome P460 domain-containing protein" evidence="1">
    <location>
        <begin position="19"/>
        <end position="160"/>
    </location>
</feature>
<dbReference type="InterPro" id="IPR038142">
    <property type="entry name" value="Cytochrome_P460_sp"/>
</dbReference>
<dbReference type="Gene3D" id="3.50.70.20">
    <property type="entry name" value="Cytochrome P460"/>
    <property type="match status" value="1"/>
</dbReference>
<accession>A0A3P4AQA7</accession>
<sequence precursor="true">MKRFLLGGLLALGLLALAQQGGDLTQRLWRLITGFSGEDYRLTWHYVPGKPMGFYKGTEPHGALLRTFVNDIAYDAIRARAGRYPVGALLVKDNHMPDGQLAAITLMLKMPEGYYPEGGDWFWVKYLPDGTVEAAGKVAACAACHAQAKAQDYVFSTPIR</sequence>
<dbReference type="AlphaFoldDB" id="A0A3P4AQA7"/>
<proteinExistence type="predicted"/>
<gene>
    <name evidence="3" type="ORF">TTHN1_00543</name>
</gene>
<evidence type="ECO:0000259" key="2">
    <source>
        <dbReference type="Pfam" id="PF16694"/>
    </source>
</evidence>
<reference evidence="3 4" key="1">
    <citation type="submission" date="2018-10" db="EMBL/GenBank/DDBJ databases">
        <authorList>
            <person name="Peiro R."/>
            <person name="Begona"/>
            <person name="Cbmso G."/>
            <person name="Lopez M."/>
            <person name="Gonzalez S."/>
            <person name="Sacristan E."/>
            <person name="Castillo E."/>
        </authorList>
    </citation>
    <scope>NUCLEOTIDE SEQUENCE [LARGE SCALE GENOMIC DNA]</scope>
    <source>
        <strain evidence="3">TTHNAR1</strain>
    </source>
</reference>
<keyword evidence="1" id="KW-0732">Signal</keyword>
<dbReference type="InterPro" id="IPR032033">
    <property type="entry name" value="Cytochrome_P460"/>
</dbReference>
<evidence type="ECO:0000256" key="1">
    <source>
        <dbReference type="SAM" id="SignalP"/>
    </source>
</evidence>
<protein>
    <recommendedName>
        <fullName evidence="2">Cytochrome P460 domain-containing protein</fullName>
    </recommendedName>
</protein>
<dbReference type="Proteomes" id="UP000279841">
    <property type="component" value="Chromosome"/>
</dbReference>
<name>A0A3P4AQA7_THETH</name>
<feature type="domain" description="Cytochrome P460" evidence="2">
    <location>
        <begin position="61"/>
        <end position="156"/>
    </location>
</feature>
<dbReference type="CDD" id="cd20716">
    <property type="entry name" value="cyt_P460_fam"/>
    <property type="match status" value="1"/>
</dbReference>
<dbReference type="Pfam" id="PF16694">
    <property type="entry name" value="Cytochrome_P460"/>
    <property type="match status" value="1"/>
</dbReference>
<evidence type="ECO:0000313" key="4">
    <source>
        <dbReference type="Proteomes" id="UP000279841"/>
    </source>
</evidence>